<dbReference type="InterPro" id="IPR041796">
    <property type="entry name" value="Mre11_N"/>
</dbReference>
<keyword evidence="3 5" id="KW-0269">Exonuclease</keyword>
<keyword evidence="6" id="KW-1185">Reference proteome</keyword>
<dbReference type="PANTHER" id="PTHR30337:SF0">
    <property type="entry name" value="NUCLEASE SBCCD SUBUNIT D"/>
    <property type="match status" value="1"/>
</dbReference>
<dbReference type="Proteomes" id="UP000295662">
    <property type="component" value="Unassembled WGS sequence"/>
</dbReference>
<reference evidence="5 6" key="1">
    <citation type="submission" date="2019-03" db="EMBL/GenBank/DDBJ databases">
        <title>Genomic Encyclopedia of Archaeal and Bacterial Type Strains, Phase II (KMG-II): from individual species to whole genera.</title>
        <authorList>
            <person name="Goeker M."/>
        </authorList>
    </citation>
    <scope>NUCLEOTIDE SEQUENCE [LARGE SCALE GENOMIC DNA]</scope>
    <source>
        <strain evidence="5 6">ATCC 25309</strain>
    </source>
</reference>
<protein>
    <submittedName>
        <fullName evidence="5">DNA repair exonuclease SbcCD nuclease subunit</fullName>
    </submittedName>
</protein>
<evidence type="ECO:0000256" key="1">
    <source>
        <dbReference type="ARBA" id="ARBA00022722"/>
    </source>
</evidence>
<dbReference type="EMBL" id="SOCA01000001">
    <property type="protein sequence ID" value="TDU81181.1"/>
    <property type="molecule type" value="Genomic_DNA"/>
</dbReference>
<keyword evidence="2" id="KW-0378">Hydrolase</keyword>
<dbReference type="Gene3D" id="3.60.21.10">
    <property type="match status" value="1"/>
</dbReference>
<dbReference type="InterPro" id="IPR004843">
    <property type="entry name" value="Calcineurin-like_PHP"/>
</dbReference>
<gene>
    <name evidence="5" type="ORF">EI77_00484</name>
</gene>
<feature type="domain" description="Calcineurin-like phosphoesterase" evidence="4">
    <location>
        <begin position="4"/>
        <end position="178"/>
    </location>
</feature>
<evidence type="ECO:0000256" key="3">
    <source>
        <dbReference type="ARBA" id="ARBA00022839"/>
    </source>
</evidence>
<dbReference type="Pfam" id="PF00149">
    <property type="entry name" value="Metallophos"/>
    <property type="match status" value="1"/>
</dbReference>
<dbReference type="PIRSF" id="PIRSF033093">
    <property type="entry name" value="UCP_ML1119"/>
    <property type="match status" value="1"/>
</dbReference>
<dbReference type="InterPro" id="IPR029052">
    <property type="entry name" value="Metallo-depent_PP-like"/>
</dbReference>
<dbReference type="PANTHER" id="PTHR30337">
    <property type="entry name" value="COMPONENT OF ATP-DEPENDENT DSDNA EXONUCLEASE"/>
    <property type="match status" value="1"/>
</dbReference>
<dbReference type="CDD" id="cd00840">
    <property type="entry name" value="MPP_Mre11_N"/>
    <property type="match status" value="1"/>
</dbReference>
<name>A0A4R7SQ93_9BACT</name>
<proteinExistence type="predicted"/>
<dbReference type="OrthoDB" id="9773856at2"/>
<dbReference type="SUPFAM" id="SSF56300">
    <property type="entry name" value="Metallo-dependent phosphatases"/>
    <property type="match status" value="1"/>
</dbReference>
<sequence>MSLTFLHTADWQIGKPYARILDEQKRVLARQERLQAIQRLGAVAHERHAQFIIVAGDLFDSTTPDKATVSAACAAMGALKVPVFVIPGNHDHGGPGSLWEQTFFLQECAALAPNLRVLLKPEPVELEHAVLLPCPLLRRHDSSDTTAWLRSVDTHGFGDKPRIVIAHGSVQDFGPVADDEEDFASSNHLDLSRLPGGEFDYIALGDWHGMKDVSVTTGGKLPAWYSGTPEPDRFPRGVGNTPGHVLVVSLGRNQPALIEPVKTARLGWHELEFHFTEDEAVSRLDEALNGMFQGRTGQDLLRLTLSGSLGIAAWARLDLCLETWRSRLLRLRLHSSVTTAPTEAEMSALVSRTDAPLTARVAERLLQETLSPDAEVSETARQGLRVLFGALNGTA</sequence>
<dbReference type="InterPro" id="IPR014577">
    <property type="entry name" value="UCP033093_metalloPase"/>
</dbReference>
<dbReference type="AlphaFoldDB" id="A0A4R7SQ93"/>
<comment type="caution">
    <text evidence="5">The sequence shown here is derived from an EMBL/GenBank/DDBJ whole genome shotgun (WGS) entry which is preliminary data.</text>
</comment>
<evidence type="ECO:0000313" key="5">
    <source>
        <dbReference type="EMBL" id="TDU81181.1"/>
    </source>
</evidence>
<evidence type="ECO:0000313" key="6">
    <source>
        <dbReference type="Proteomes" id="UP000295662"/>
    </source>
</evidence>
<dbReference type="InterPro" id="IPR050535">
    <property type="entry name" value="DNA_Repair-Maintenance_Comp"/>
</dbReference>
<organism evidence="5 6">
    <name type="scientific">Prosthecobacter fusiformis</name>
    <dbReference type="NCBI Taxonomy" id="48464"/>
    <lineage>
        <taxon>Bacteria</taxon>
        <taxon>Pseudomonadati</taxon>
        <taxon>Verrucomicrobiota</taxon>
        <taxon>Verrucomicrobiia</taxon>
        <taxon>Verrucomicrobiales</taxon>
        <taxon>Verrucomicrobiaceae</taxon>
        <taxon>Prosthecobacter</taxon>
    </lineage>
</organism>
<evidence type="ECO:0000256" key="2">
    <source>
        <dbReference type="ARBA" id="ARBA00022801"/>
    </source>
</evidence>
<dbReference type="GO" id="GO:0004527">
    <property type="term" value="F:exonuclease activity"/>
    <property type="evidence" value="ECO:0007669"/>
    <property type="project" value="UniProtKB-KW"/>
</dbReference>
<keyword evidence="1" id="KW-0540">Nuclease</keyword>
<evidence type="ECO:0000259" key="4">
    <source>
        <dbReference type="Pfam" id="PF00149"/>
    </source>
</evidence>
<accession>A0A4R7SQ93</accession>
<dbReference type="RefSeq" id="WP_133793155.1">
    <property type="nucleotide sequence ID" value="NZ_SOCA01000001.1"/>
</dbReference>